<dbReference type="Gramene" id="RZC65401">
    <property type="protein sequence ID" value="RZC65401"/>
    <property type="gene ID" value="C5167_009084"/>
</dbReference>
<reference evidence="1 2" key="1">
    <citation type="journal article" date="2018" name="Science">
        <title>The opium poppy genome and morphinan production.</title>
        <authorList>
            <person name="Guo L."/>
            <person name="Winzer T."/>
            <person name="Yang X."/>
            <person name="Li Y."/>
            <person name="Ning Z."/>
            <person name="He Z."/>
            <person name="Teodor R."/>
            <person name="Lu Y."/>
            <person name="Bowser T.A."/>
            <person name="Graham I.A."/>
            <person name="Ye K."/>
        </authorList>
    </citation>
    <scope>NUCLEOTIDE SEQUENCE [LARGE SCALE GENOMIC DNA]</scope>
    <source>
        <strain evidence="2">cv. HN1</strain>
        <tissue evidence="1">Leaves</tissue>
    </source>
</reference>
<protein>
    <submittedName>
        <fullName evidence="1">Uncharacterized protein</fullName>
    </submittedName>
</protein>
<name>A0A4Y7JZI1_PAPSO</name>
<organism evidence="1 2">
    <name type="scientific">Papaver somniferum</name>
    <name type="common">Opium poppy</name>
    <dbReference type="NCBI Taxonomy" id="3469"/>
    <lineage>
        <taxon>Eukaryota</taxon>
        <taxon>Viridiplantae</taxon>
        <taxon>Streptophyta</taxon>
        <taxon>Embryophyta</taxon>
        <taxon>Tracheophyta</taxon>
        <taxon>Spermatophyta</taxon>
        <taxon>Magnoliopsida</taxon>
        <taxon>Ranunculales</taxon>
        <taxon>Papaveraceae</taxon>
        <taxon>Papaveroideae</taxon>
        <taxon>Papaver</taxon>
    </lineage>
</organism>
<dbReference type="AlphaFoldDB" id="A0A4Y7JZI1"/>
<gene>
    <name evidence="1" type="ORF">C5167_009084</name>
</gene>
<dbReference type="Proteomes" id="UP000316621">
    <property type="component" value="Chromosome 6"/>
</dbReference>
<proteinExistence type="predicted"/>
<evidence type="ECO:0000313" key="1">
    <source>
        <dbReference type="EMBL" id="RZC65401.1"/>
    </source>
</evidence>
<accession>A0A4Y7JZI1</accession>
<sequence>MQAILSKQAWEANKTLLCTLLVGYGIRNLGAYGWNWFHQHQLISIQLSYTGRIDKRGKQEPLGRKTRVSVWEPKLDILAQKPYNFAYFGSLPPNNHNGSRINEGDHRATFMAIMHMYIYGVTKRVHLEMITDGINWWRLVLAV</sequence>
<evidence type="ECO:0000313" key="2">
    <source>
        <dbReference type="Proteomes" id="UP000316621"/>
    </source>
</evidence>
<dbReference type="EMBL" id="CM010720">
    <property type="protein sequence ID" value="RZC65401.1"/>
    <property type="molecule type" value="Genomic_DNA"/>
</dbReference>
<keyword evidence="2" id="KW-1185">Reference proteome</keyword>